<keyword evidence="3" id="KW-0342">GTP-binding</keyword>
<dbReference type="FunFam" id="3.30.70.870:FF:000003">
    <property type="entry name" value="GTP-binding protein TypA"/>
    <property type="match status" value="1"/>
</dbReference>
<dbReference type="SUPFAM" id="SSF52540">
    <property type="entry name" value="P-loop containing nucleoside triphosphate hydrolases"/>
    <property type="match status" value="1"/>
</dbReference>
<dbReference type="NCBIfam" id="TIGR01394">
    <property type="entry name" value="TypA_BipA"/>
    <property type="match status" value="1"/>
</dbReference>
<evidence type="ECO:0000313" key="6">
    <source>
        <dbReference type="EMBL" id="OGY55035.1"/>
    </source>
</evidence>
<keyword evidence="2" id="KW-0547">Nucleotide-binding</keyword>
<dbReference type="InterPro" id="IPR048876">
    <property type="entry name" value="BipA_C"/>
</dbReference>
<dbReference type="Gene3D" id="3.30.70.240">
    <property type="match status" value="1"/>
</dbReference>
<dbReference type="SMART" id="SM00838">
    <property type="entry name" value="EFG_C"/>
    <property type="match status" value="1"/>
</dbReference>
<evidence type="ECO:0000256" key="3">
    <source>
        <dbReference type="ARBA" id="ARBA00023134"/>
    </source>
</evidence>
<dbReference type="InterPro" id="IPR000640">
    <property type="entry name" value="EFG_V-like"/>
</dbReference>
<comment type="caution">
    <text evidence="6">The sequence shown here is derived from an EMBL/GenBank/DDBJ whole genome shotgun (WGS) entry which is preliminary data.</text>
</comment>
<dbReference type="PROSITE" id="PS00301">
    <property type="entry name" value="G_TR_1"/>
    <property type="match status" value="1"/>
</dbReference>
<dbReference type="Pfam" id="PF21018">
    <property type="entry name" value="BipA_C"/>
    <property type="match status" value="1"/>
</dbReference>
<dbReference type="InterPro" id="IPR047043">
    <property type="entry name" value="BipA_III"/>
</dbReference>
<dbReference type="GO" id="GO:0043022">
    <property type="term" value="F:ribosome binding"/>
    <property type="evidence" value="ECO:0007669"/>
    <property type="project" value="TreeGrafter"/>
</dbReference>
<dbReference type="InterPro" id="IPR047042">
    <property type="entry name" value="BipA_II"/>
</dbReference>
<dbReference type="SUPFAM" id="SSF50447">
    <property type="entry name" value="Translation proteins"/>
    <property type="match status" value="1"/>
</dbReference>
<dbReference type="InterPro" id="IPR000795">
    <property type="entry name" value="T_Tr_GTP-bd_dom"/>
</dbReference>
<evidence type="ECO:0000259" key="5">
    <source>
        <dbReference type="PROSITE" id="PS51722"/>
    </source>
</evidence>
<sequence length="603" mass="66537">MDSKNIRNIAIIAHVDHGKTTLVDALLRQSEGFGVKEENTGLLMDSNELEKERGITIFSKNASIQYKDHKINIVDTPGHADFGGEVERIMFMVQGALLLVDAKDGPMPQTKFVLKKALEAGHRIIVVINKIDIPNARPDWVLNKTFDLFVELGATERQADFPVLYSAATQGKAGLSADLASLKNVEPLFEAIIQEIPAPTVKEGPAQMPVVNLFYDSYKGQVAVGLLVRGTLKANQQVVQIQHDGSLVPFKVTSVSVFKGMERVEVEEVFAGDIVALTGMTGAKIGETIAGAENPEALPFVKIEEPTVQMLFGVNTSPFSGKEGEYSTARNLKERLEREILNDVALRVEPMGGTDSSFIVSGRGELHLAILIEKMRREGFELQVGKPKVIFKEENGVRMEPFESVYIECPESFSGAVIEKMGSRKGILEDMKTEQGVTFLSFLVPTRGLIGYRTEFVADTKGQGIMNTLFHGYKPFVGEIRTIQHGSLVAYESGITNSYGLLNAQNRGQLFLGHGVEVYEGMIVGKNAKPEDLEVNVCKTKQLSNMRSKGEGVSEHFDTPLTMTLEESIEYLGDDELLEVTPKNLRLRKMLLGKLERKRSKMV</sequence>
<dbReference type="InterPro" id="IPR053905">
    <property type="entry name" value="EF-G-like_DII"/>
</dbReference>
<dbReference type="GO" id="GO:0045727">
    <property type="term" value="P:positive regulation of translation"/>
    <property type="evidence" value="ECO:0007669"/>
    <property type="project" value="TreeGrafter"/>
</dbReference>
<dbReference type="InterPro" id="IPR035651">
    <property type="entry name" value="BipA_V"/>
</dbReference>
<dbReference type="CDD" id="cd16263">
    <property type="entry name" value="BipA_III"/>
    <property type="match status" value="1"/>
</dbReference>
<evidence type="ECO:0000313" key="7">
    <source>
        <dbReference type="Proteomes" id="UP000176512"/>
    </source>
</evidence>
<protein>
    <recommendedName>
        <fullName evidence="4">50S ribosomal subunit assembly factor BipA</fullName>
    </recommendedName>
</protein>
<dbReference type="PROSITE" id="PS51722">
    <property type="entry name" value="G_TR_2"/>
    <property type="match status" value="1"/>
</dbReference>
<dbReference type="InterPro" id="IPR006298">
    <property type="entry name" value="BipA"/>
</dbReference>
<dbReference type="Pfam" id="PF22042">
    <property type="entry name" value="EF-G_D2"/>
    <property type="match status" value="1"/>
</dbReference>
<organism evidence="6 7">
    <name type="scientific">Candidatus Buchananbacteria bacterium RIFCSPLOWO2_01_FULL_46_12</name>
    <dbReference type="NCBI Taxonomy" id="1797546"/>
    <lineage>
        <taxon>Bacteria</taxon>
        <taxon>Candidatus Buchananiibacteriota</taxon>
    </lineage>
</organism>
<dbReference type="PANTHER" id="PTHR43512:SF4">
    <property type="entry name" value="TRANSLATION FACTOR GUF1 HOMOLOG, CHLOROPLASTIC"/>
    <property type="match status" value="1"/>
</dbReference>
<dbReference type="CDD" id="cd03710">
    <property type="entry name" value="BipA_TypA_C"/>
    <property type="match status" value="1"/>
</dbReference>
<evidence type="ECO:0000256" key="2">
    <source>
        <dbReference type="ARBA" id="ARBA00022741"/>
    </source>
</evidence>
<evidence type="ECO:0000256" key="4">
    <source>
        <dbReference type="ARBA" id="ARBA00035722"/>
    </source>
</evidence>
<dbReference type="InterPro" id="IPR035647">
    <property type="entry name" value="EFG_III/V"/>
</dbReference>
<dbReference type="AlphaFoldDB" id="A0A1G1YRR0"/>
<dbReference type="EMBL" id="MHIP01000018">
    <property type="protein sequence ID" value="OGY55035.1"/>
    <property type="molecule type" value="Genomic_DNA"/>
</dbReference>
<dbReference type="Gene3D" id="3.30.70.870">
    <property type="entry name" value="Elongation Factor G (Translational Gtpase), domain 3"/>
    <property type="match status" value="1"/>
</dbReference>
<dbReference type="Gene3D" id="2.40.50.250">
    <property type="entry name" value="bipa protein"/>
    <property type="match status" value="1"/>
</dbReference>
<comment type="similarity">
    <text evidence="1">Belongs to the TRAFAC class translation factor GTPase superfamily. Classic translation factor GTPase family. LepA subfamily.</text>
</comment>
<dbReference type="InterPro" id="IPR042116">
    <property type="entry name" value="TypA/BipA_C"/>
</dbReference>
<dbReference type="GO" id="GO:0003924">
    <property type="term" value="F:GTPase activity"/>
    <property type="evidence" value="ECO:0007669"/>
    <property type="project" value="InterPro"/>
</dbReference>
<reference evidence="6 7" key="1">
    <citation type="journal article" date="2016" name="Nat. Commun.">
        <title>Thousands of microbial genomes shed light on interconnected biogeochemical processes in an aquifer system.</title>
        <authorList>
            <person name="Anantharaman K."/>
            <person name="Brown C.T."/>
            <person name="Hug L.A."/>
            <person name="Sharon I."/>
            <person name="Castelle C.J."/>
            <person name="Probst A.J."/>
            <person name="Thomas B.C."/>
            <person name="Singh A."/>
            <person name="Wilkins M.J."/>
            <person name="Karaoz U."/>
            <person name="Brodie E.L."/>
            <person name="Williams K.H."/>
            <person name="Hubbard S.S."/>
            <person name="Banfield J.F."/>
        </authorList>
    </citation>
    <scope>NUCLEOTIDE SEQUENCE [LARGE SCALE GENOMIC DNA]</scope>
</reference>
<dbReference type="PRINTS" id="PR00315">
    <property type="entry name" value="ELONGATNFCT"/>
</dbReference>
<dbReference type="PANTHER" id="PTHR43512">
    <property type="entry name" value="TRANSLATION FACTOR GUF1-RELATED"/>
    <property type="match status" value="1"/>
</dbReference>
<dbReference type="InterPro" id="IPR009000">
    <property type="entry name" value="Transl_B-barrel_sf"/>
</dbReference>
<dbReference type="Gene3D" id="2.40.30.10">
    <property type="entry name" value="Translation factors"/>
    <property type="match status" value="1"/>
</dbReference>
<dbReference type="Proteomes" id="UP000176512">
    <property type="component" value="Unassembled WGS sequence"/>
</dbReference>
<evidence type="ECO:0000256" key="1">
    <source>
        <dbReference type="ARBA" id="ARBA00005454"/>
    </source>
</evidence>
<dbReference type="CDD" id="cd03691">
    <property type="entry name" value="BipA_TypA_II"/>
    <property type="match status" value="1"/>
</dbReference>
<dbReference type="Gene3D" id="3.40.50.300">
    <property type="entry name" value="P-loop containing nucleotide triphosphate hydrolases"/>
    <property type="match status" value="1"/>
</dbReference>
<dbReference type="InterPro" id="IPR006297">
    <property type="entry name" value="EF-4"/>
</dbReference>
<dbReference type="InterPro" id="IPR031157">
    <property type="entry name" value="G_TR_CS"/>
</dbReference>
<feature type="domain" description="Tr-type G" evidence="5">
    <location>
        <begin position="4"/>
        <end position="200"/>
    </location>
</feature>
<dbReference type="InterPro" id="IPR005225">
    <property type="entry name" value="Small_GTP-bd"/>
</dbReference>
<gene>
    <name evidence="6" type="ORF">A3A24_01330</name>
</gene>
<proteinExistence type="inferred from homology"/>
<dbReference type="Pfam" id="PF00679">
    <property type="entry name" value="EFG_C"/>
    <property type="match status" value="1"/>
</dbReference>
<dbReference type="InterPro" id="IPR027417">
    <property type="entry name" value="P-loop_NTPase"/>
</dbReference>
<dbReference type="NCBIfam" id="TIGR00231">
    <property type="entry name" value="small_GTP"/>
    <property type="match status" value="1"/>
</dbReference>
<name>A0A1G1YRR0_9BACT</name>
<dbReference type="InterPro" id="IPR047041">
    <property type="entry name" value="BipA_GTP-bd_dom"/>
</dbReference>
<dbReference type="FunFam" id="3.30.70.240:FF:000002">
    <property type="entry name" value="GTP-binding protein TypA"/>
    <property type="match status" value="1"/>
</dbReference>
<dbReference type="SUPFAM" id="SSF54980">
    <property type="entry name" value="EF-G C-terminal domain-like"/>
    <property type="match status" value="2"/>
</dbReference>
<dbReference type="CDD" id="cd01891">
    <property type="entry name" value="TypA_BipA"/>
    <property type="match status" value="1"/>
</dbReference>
<accession>A0A1G1YRR0</accession>
<dbReference type="GO" id="GO:0005525">
    <property type="term" value="F:GTP binding"/>
    <property type="evidence" value="ECO:0007669"/>
    <property type="project" value="UniProtKB-KW"/>
</dbReference>
<dbReference type="Pfam" id="PF00009">
    <property type="entry name" value="GTP_EFTU"/>
    <property type="match status" value="1"/>
</dbReference>
<dbReference type="FunFam" id="3.40.50.300:FF:000055">
    <property type="entry name" value="GTP-binding protein TypA"/>
    <property type="match status" value="1"/>
</dbReference>
<dbReference type="FunFam" id="2.40.50.250:FF:000001">
    <property type="entry name" value="GTP-binding protein TypA"/>
    <property type="match status" value="1"/>
</dbReference>